<gene>
    <name evidence="1" type="primary">Necator_chrIII.g11166</name>
    <name evidence="1" type="ORF">RB195_010401</name>
</gene>
<reference evidence="1 2" key="1">
    <citation type="submission" date="2023-08" db="EMBL/GenBank/DDBJ databases">
        <title>A Necator americanus chromosomal reference genome.</title>
        <authorList>
            <person name="Ilik V."/>
            <person name="Petrzelkova K.J."/>
            <person name="Pardy F."/>
            <person name="Fuh T."/>
            <person name="Niatou-Singa F.S."/>
            <person name="Gouil Q."/>
            <person name="Baker L."/>
            <person name="Ritchie M.E."/>
            <person name="Jex A.R."/>
            <person name="Gazzola D."/>
            <person name="Li H."/>
            <person name="Toshio Fujiwara R."/>
            <person name="Zhan B."/>
            <person name="Aroian R.V."/>
            <person name="Pafco B."/>
            <person name="Schwarz E.M."/>
        </authorList>
    </citation>
    <scope>NUCLEOTIDE SEQUENCE [LARGE SCALE GENOMIC DNA]</scope>
    <source>
        <strain evidence="1 2">Aroian</strain>
        <tissue evidence="1">Whole animal</tissue>
    </source>
</reference>
<name>A0ABR1CXR4_NECAM</name>
<proteinExistence type="predicted"/>
<keyword evidence="2" id="KW-1185">Reference proteome</keyword>
<accession>A0ABR1CXR4</accession>
<sequence length="151" mass="16999">MQGRNCGNTYPFRHADLPYIVKQTATSRLPIVLGYVCVSFVAVQEIRIRDGIVIRIGDSTIYRRDADEKKVRGCVLTVINEQNNLLDEVGLTSSKSAVARLRSHRECKLFVIIAHLFREAAEKYYKDAFRGVLNTLTSKIPSQQAVIVGLM</sequence>
<evidence type="ECO:0000313" key="2">
    <source>
        <dbReference type="Proteomes" id="UP001303046"/>
    </source>
</evidence>
<dbReference type="Proteomes" id="UP001303046">
    <property type="component" value="Unassembled WGS sequence"/>
</dbReference>
<comment type="caution">
    <text evidence="1">The sequence shown here is derived from an EMBL/GenBank/DDBJ whole genome shotgun (WGS) entry which is preliminary data.</text>
</comment>
<dbReference type="EMBL" id="JAVFWL010000003">
    <property type="protein sequence ID" value="KAK6743106.1"/>
    <property type="molecule type" value="Genomic_DNA"/>
</dbReference>
<organism evidence="1 2">
    <name type="scientific">Necator americanus</name>
    <name type="common">Human hookworm</name>
    <dbReference type="NCBI Taxonomy" id="51031"/>
    <lineage>
        <taxon>Eukaryota</taxon>
        <taxon>Metazoa</taxon>
        <taxon>Ecdysozoa</taxon>
        <taxon>Nematoda</taxon>
        <taxon>Chromadorea</taxon>
        <taxon>Rhabditida</taxon>
        <taxon>Rhabditina</taxon>
        <taxon>Rhabditomorpha</taxon>
        <taxon>Strongyloidea</taxon>
        <taxon>Ancylostomatidae</taxon>
        <taxon>Bunostominae</taxon>
        <taxon>Necator</taxon>
    </lineage>
</organism>
<evidence type="ECO:0000313" key="1">
    <source>
        <dbReference type="EMBL" id="KAK6743106.1"/>
    </source>
</evidence>
<protein>
    <submittedName>
        <fullName evidence="1">Uncharacterized protein</fullName>
    </submittedName>
</protein>